<organism evidence="1 2">
    <name type="scientific">Taxus chinensis</name>
    <name type="common">Chinese yew</name>
    <name type="synonym">Taxus wallichiana var. chinensis</name>
    <dbReference type="NCBI Taxonomy" id="29808"/>
    <lineage>
        <taxon>Eukaryota</taxon>
        <taxon>Viridiplantae</taxon>
        <taxon>Streptophyta</taxon>
        <taxon>Embryophyta</taxon>
        <taxon>Tracheophyta</taxon>
        <taxon>Spermatophyta</taxon>
        <taxon>Pinopsida</taxon>
        <taxon>Pinidae</taxon>
        <taxon>Conifers II</taxon>
        <taxon>Cupressales</taxon>
        <taxon>Taxaceae</taxon>
        <taxon>Taxus</taxon>
    </lineage>
</organism>
<sequence length="98" mass="11232">SVDNVNTKIMDANLKEEISRLQAMGDEDITGADGTIATLEEKLDQFQKSIDNFVVPFPSCPSLHHTRQNLRQNRTFRGFELKEHVAKLQYQKQLLVCQ</sequence>
<reference evidence="1 2" key="1">
    <citation type="journal article" date="2021" name="Nat. Plants">
        <title>The Taxus genome provides insights into paclitaxel biosynthesis.</title>
        <authorList>
            <person name="Xiong X."/>
            <person name="Gou J."/>
            <person name="Liao Q."/>
            <person name="Li Y."/>
            <person name="Zhou Q."/>
            <person name="Bi G."/>
            <person name="Li C."/>
            <person name="Du R."/>
            <person name="Wang X."/>
            <person name="Sun T."/>
            <person name="Guo L."/>
            <person name="Liang H."/>
            <person name="Lu P."/>
            <person name="Wu Y."/>
            <person name="Zhang Z."/>
            <person name="Ro D.K."/>
            <person name="Shang Y."/>
            <person name="Huang S."/>
            <person name="Yan J."/>
        </authorList>
    </citation>
    <scope>NUCLEOTIDE SEQUENCE [LARGE SCALE GENOMIC DNA]</scope>
    <source>
        <strain evidence="1">Ta-2019</strain>
    </source>
</reference>
<comment type="caution">
    <text evidence="1">The sequence shown here is derived from an EMBL/GenBank/DDBJ whole genome shotgun (WGS) entry which is preliminary data.</text>
</comment>
<feature type="non-terminal residue" evidence="1">
    <location>
        <position position="98"/>
    </location>
</feature>
<dbReference type="EMBL" id="JAHRHJ020000004">
    <property type="protein sequence ID" value="KAH9318771.1"/>
    <property type="molecule type" value="Genomic_DNA"/>
</dbReference>
<gene>
    <name evidence="1" type="ORF">KI387_020540</name>
</gene>
<evidence type="ECO:0000313" key="1">
    <source>
        <dbReference type="EMBL" id="KAH9318771.1"/>
    </source>
</evidence>
<evidence type="ECO:0000313" key="2">
    <source>
        <dbReference type="Proteomes" id="UP000824469"/>
    </source>
</evidence>
<protein>
    <submittedName>
        <fullName evidence="1">Uncharacterized protein</fullName>
    </submittedName>
</protein>
<dbReference type="AlphaFoldDB" id="A0AA38LCA5"/>
<name>A0AA38LCA5_TAXCH</name>
<dbReference type="Proteomes" id="UP000824469">
    <property type="component" value="Unassembled WGS sequence"/>
</dbReference>
<keyword evidence="2" id="KW-1185">Reference proteome</keyword>
<accession>A0AA38LCA5</accession>
<proteinExistence type="predicted"/>
<feature type="non-terminal residue" evidence="1">
    <location>
        <position position="1"/>
    </location>
</feature>